<dbReference type="Gene3D" id="3.40.50.2300">
    <property type="match status" value="1"/>
</dbReference>
<dbReference type="CDD" id="cd17546">
    <property type="entry name" value="REC_hyHK_CKI1_RcsC-like"/>
    <property type="match status" value="1"/>
</dbReference>
<dbReference type="InterPro" id="IPR011006">
    <property type="entry name" value="CheY-like_superfamily"/>
</dbReference>
<dbReference type="SUPFAM" id="SSF55874">
    <property type="entry name" value="ATPase domain of HSP90 chaperone/DNA topoisomerase II/histidine kinase"/>
    <property type="match status" value="1"/>
</dbReference>
<keyword evidence="1 2" id="KW-0597">Phosphoprotein</keyword>
<evidence type="ECO:0008006" key="7">
    <source>
        <dbReference type="Google" id="ProtNLM"/>
    </source>
</evidence>
<evidence type="ECO:0000259" key="4">
    <source>
        <dbReference type="PROSITE" id="PS50110"/>
    </source>
</evidence>
<dbReference type="InterPro" id="IPR036890">
    <property type="entry name" value="HATPase_C_sf"/>
</dbReference>
<keyword evidence="6" id="KW-1185">Reference proteome</keyword>
<comment type="caution">
    <text evidence="5">The sequence shown here is derived from an EMBL/GenBank/DDBJ whole genome shotgun (WGS) entry which is preliminary data.</text>
</comment>
<dbReference type="EMBL" id="RRYP01003495">
    <property type="protein sequence ID" value="TNV83761.1"/>
    <property type="molecule type" value="Genomic_DNA"/>
</dbReference>
<reference evidence="5" key="1">
    <citation type="submission" date="2019-06" db="EMBL/GenBank/DDBJ databases">
        <authorList>
            <person name="Zheng W."/>
        </authorList>
    </citation>
    <scope>NUCLEOTIDE SEQUENCE</scope>
    <source>
        <strain evidence="5">QDHG01</strain>
    </source>
</reference>
<evidence type="ECO:0000313" key="6">
    <source>
        <dbReference type="Proteomes" id="UP000785679"/>
    </source>
</evidence>
<evidence type="ECO:0000256" key="2">
    <source>
        <dbReference type="PROSITE-ProRule" id="PRU00169"/>
    </source>
</evidence>
<dbReference type="InterPro" id="IPR005467">
    <property type="entry name" value="His_kinase_dom"/>
</dbReference>
<dbReference type="PANTHER" id="PTHR43719">
    <property type="entry name" value="TWO-COMPONENT HISTIDINE KINASE"/>
    <property type="match status" value="1"/>
</dbReference>
<dbReference type="PANTHER" id="PTHR43719:SF28">
    <property type="entry name" value="PEROXIDE STRESS-ACTIVATED HISTIDINE KINASE MAK1-RELATED"/>
    <property type="match status" value="1"/>
</dbReference>
<dbReference type="GO" id="GO:0000155">
    <property type="term" value="F:phosphorelay sensor kinase activity"/>
    <property type="evidence" value="ECO:0007669"/>
    <property type="project" value="InterPro"/>
</dbReference>
<evidence type="ECO:0000259" key="3">
    <source>
        <dbReference type="PROSITE" id="PS50109"/>
    </source>
</evidence>
<dbReference type="Gene3D" id="3.30.565.10">
    <property type="entry name" value="Histidine kinase-like ATPase, C-terminal domain"/>
    <property type="match status" value="1"/>
</dbReference>
<evidence type="ECO:0000256" key="1">
    <source>
        <dbReference type="ARBA" id="ARBA00022553"/>
    </source>
</evidence>
<gene>
    <name evidence="5" type="ORF">FGO68_gene16545</name>
</gene>
<dbReference type="SUPFAM" id="SSF47384">
    <property type="entry name" value="Homodimeric domain of signal transducing histidine kinase"/>
    <property type="match status" value="1"/>
</dbReference>
<dbReference type="InterPro" id="IPR036097">
    <property type="entry name" value="HisK_dim/P_sf"/>
</dbReference>
<dbReference type="OrthoDB" id="297207at2759"/>
<feature type="modified residue" description="4-aspartylphosphate" evidence="2">
    <location>
        <position position="479"/>
    </location>
</feature>
<feature type="domain" description="Response regulatory" evidence="4">
    <location>
        <begin position="413"/>
        <end position="544"/>
    </location>
</feature>
<dbReference type="SMART" id="SM00388">
    <property type="entry name" value="HisKA"/>
    <property type="match status" value="1"/>
</dbReference>
<dbReference type="InterPro" id="IPR003594">
    <property type="entry name" value="HATPase_dom"/>
</dbReference>
<dbReference type="InterPro" id="IPR050956">
    <property type="entry name" value="2C_system_His_kinase"/>
</dbReference>
<organism evidence="5 6">
    <name type="scientific">Halteria grandinella</name>
    <dbReference type="NCBI Taxonomy" id="5974"/>
    <lineage>
        <taxon>Eukaryota</taxon>
        <taxon>Sar</taxon>
        <taxon>Alveolata</taxon>
        <taxon>Ciliophora</taxon>
        <taxon>Intramacronucleata</taxon>
        <taxon>Spirotrichea</taxon>
        <taxon>Stichotrichia</taxon>
        <taxon>Sporadotrichida</taxon>
        <taxon>Halteriidae</taxon>
        <taxon>Halteria</taxon>
    </lineage>
</organism>
<dbReference type="PROSITE" id="PS50110">
    <property type="entry name" value="RESPONSE_REGULATORY"/>
    <property type="match status" value="1"/>
</dbReference>
<dbReference type="InterPro" id="IPR004358">
    <property type="entry name" value="Sig_transdc_His_kin-like_C"/>
</dbReference>
<dbReference type="Pfam" id="PF02518">
    <property type="entry name" value="HATPase_c"/>
    <property type="match status" value="1"/>
</dbReference>
<dbReference type="PROSITE" id="PS50109">
    <property type="entry name" value="HIS_KIN"/>
    <property type="match status" value="1"/>
</dbReference>
<sequence length="549" mass="62288">MIAGRQQKSLLDSYRASSEPDHGSISLIPQLQEIIAFKQQEITFQNAKHDLIIIKSITHFVAYEQLKMQNHFLEMLTATISHDMRTPLNAILGMGANLQQYVTHPQGIKFHQVLTNSSKLLLFLVNDFLDLFRFKNGKLMKNESLSNFRQQIDELIEIFKIQANQKGLTLVFDCDPSIPEEFTIDIQRIKQVLINLIGNSLKFTFKGSIVVSAKAFYTEDGPVLEMRVCDTGVGIKEEDKRQIFQMFGKLESTAHINTSGVGLGVSICKMIVEALEGTIDLANGCDSMHCLQGKVRSNIERIGTTFCIQVKLKSEEIMKYQEQINISLEQITPILVDYRHDSGSLWHQIVDTNFNGIQCGARKLADQISQGRFENDTLSLVNLVQKYKRKSELQSVEKFIRERSLCPCKERKDILVVDDNVFNLITLQSILHETFKIDSDSAMNGEEAVECVKERQLEVQERPCICGMGSRNYKFIFMDCNMPVMDGLQATGLIKKISPQIFIAALTAYTTDGFEQKCFQAGMDVYLTKPISRDRLLVLKELINIARNA</sequence>
<dbReference type="SUPFAM" id="SSF52172">
    <property type="entry name" value="CheY-like"/>
    <property type="match status" value="1"/>
</dbReference>
<name>A0A8J8NXP6_HALGN</name>
<dbReference type="InterPro" id="IPR003661">
    <property type="entry name" value="HisK_dim/P_dom"/>
</dbReference>
<dbReference type="Proteomes" id="UP000785679">
    <property type="component" value="Unassembled WGS sequence"/>
</dbReference>
<feature type="domain" description="Histidine kinase" evidence="3">
    <location>
        <begin position="79"/>
        <end position="314"/>
    </location>
</feature>
<dbReference type="CDD" id="cd00082">
    <property type="entry name" value="HisKA"/>
    <property type="match status" value="1"/>
</dbReference>
<dbReference type="Pfam" id="PF00072">
    <property type="entry name" value="Response_reg"/>
    <property type="match status" value="1"/>
</dbReference>
<proteinExistence type="predicted"/>
<dbReference type="AlphaFoldDB" id="A0A8J8NXP6"/>
<dbReference type="Gene3D" id="1.10.287.130">
    <property type="match status" value="1"/>
</dbReference>
<accession>A0A8J8NXP6</accession>
<dbReference type="SMART" id="SM00387">
    <property type="entry name" value="HATPase_c"/>
    <property type="match status" value="1"/>
</dbReference>
<dbReference type="PRINTS" id="PR00344">
    <property type="entry name" value="BCTRLSENSOR"/>
</dbReference>
<dbReference type="Pfam" id="PF00512">
    <property type="entry name" value="HisKA"/>
    <property type="match status" value="1"/>
</dbReference>
<dbReference type="InterPro" id="IPR001789">
    <property type="entry name" value="Sig_transdc_resp-reg_receiver"/>
</dbReference>
<protein>
    <recommendedName>
        <fullName evidence="7">Histidine kinase</fullName>
    </recommendedName>
</protein>
<dbReference type="SMART" id="SM00448">
    <property type="entry name" value="REC"/>
    <property type="match status" value="1"/>
</dbReference>
<evidence type="ECO:0000313" key="5">
    <source>
        <dbReference type="EMBL" id="TNV83761.1"/>
    </source>
</evidence>